<feature type="region of interest" description="Disordered" evidence="4">
    <location>
        <begin position="1"/>
        <end position="31"/>
    </location>
</feature>
<dbReference type="InterPro" id="IPR011650">
    <property type="entry name" value="Peptidase_M20_dimer"/>
</dbReference>
<gene>
    <name evidence="6" type="ORF">Scani_81030</name>
</gene>
<dbReference type="EMBL" id="BLIN01000007">
    <property type="protein sequence ID" value="GFE11835.1"/>
    <property type="molecule type" value="Genomic_DNA"/>
</dbReference>
<dbReference type="Proteomes" id="UP000435837">
    <property type="component" value="Unassembled WGS sequence"/>
</dbReference>
<dbReference type="PANTHER" id="PTHR43270:SF12">
    <property type="entry name" value="SUCCINYL-DIAMINOPIMELATE DESUCCINYLASE"/>
    <property type="match status" value="1"/>
</dbReference>
<feature type="domain" description="Peptidase M20 dimerisation" evidence="5">
    <location>
        <begin position="224"/>
        <end position="368"/>
    </location>
</feature>
<dbReference type="Pfam" id="PF01546">
    <property type="entry name" value="Peptidase_M20"/>
    <property type="match status" value="1"/>
</dbReference>
<keyword evidence="3" id="KW-0378">Hydrolase</keyword>
<sequence>MSQCARTDGATERGPAVHQDAHDPHARRAGSAPAVLETTVDALMDGVCADLKRLAAIPSIAFPGFSPEPVLQARDLLVALLRDVGVADIGELNLADTAPVITGSLPPPTPEAPTVLLYGHYDVQPPGDERLWDSPPFEPTDIEGGIRARGIADDKANLMVHLGALRAYGGRPPVGIKIVFEGQEEYGSVFDDYPPTDPDLFACDAMIIADTGNIRPGTPTLTTALRGAAEVFVEVRTLGAAVHSGEYGGAAPDALLVLVKALATLHDLHGDVAVEGLRREPWHGTTLTDDEFRELAGIPRDTPLIGSGGLGERLWSGPAITVIGLDAPPVDRAASAVVPFARAKLNLRVHPRQDPKEAQAALVRHLQRLRPYGIPLTVVPGDAGPGYEAATDGPAYRAARTALRRAWGSDPVHSATGGSIPLVNGLAQAVPDAEILLFGAEDNLCGLHGPNERVLLSELRGALLAEAAFFAEYAATFRAGDAR</sequence>
<dbReference type="GO" id="GO:0006508">
    <property type="term" value="P:proteolysis"/>
    <property type="evidence" value="ECO:0007669"/>
    <property type="project" value="UniProtKB-KW"/>
</dbReference>
<reference evidence="6 7" key="1">
    <citation type="submission" date="2019-12" db="EMBL/GenBank/DDBJ databases">
        <title>Whole genome shotgun sequence of Streptomyces caniferus NBRC 15389.</title>
        <authorList>
            <person name="Ichikawa N."/>
            <person name="Kimura A."/>
            <person name="Kitahashi Y."/>
            <person name="Komaki H."/>
            <person name="Tamura T."/>
        </authorList>
    </citation>
    <scope>NUCLEOTIDE SEQUENCE [LARGE SCALE GENOMIC DNA]</scope>
    <source>
        <strain evidence="6 7">NBRC 15389</strain>
    </source>
</reference>
<dbReference type="GO" id="GO:0046872">
    <property type="term" value="F:metal ion binding"/>
    <property type="evidence" value="ECO:0007669"/>
    <property type="project" value="UniProtKB-KW"/>
</dbReference>
<dbReference type="SUPFAM" id="SSF53187">
    <property type="entry name" value="Zn-dependent exopeptidases"/>
    <property type="match status" value="1"/>
</dbReference>
<dbReference type="AlphaFoldDB" id="A0A640SQU2"/>
<evidence type="ECO:0000259" key="5">
    <source>
        <dbReference type="Pfam" id="PF07687"/>
    </source>
</evidence>
<dbReference type="Pfam" id="PF07687">
    <property type="entry name" value="M20_dimer"/>
    <property type="match status" value="1"/>
</dbReference>
<evidence type="ECO:0000256" key="3">
    <source>
        <dbReference type="ARBA" id="ARBA00022801"/>
    </source>
</evidence>
<dbReference type="NCBIfam" id="NF005914">
    <property type="entry name" value="PRK07907.1"/>
    <property type="match status" value="1"/>
</dbReference>
<proteinExistence type="predicted"/>
<dbReference type="GO" id="GO:0008233">
    <property type="term" value="F:peptidase activity"/>
    <property type="evidence" value="ECO:0007669"/>
    <property type="project" value="UniProtKB-KW"/>
</dbReference>
<keyword evidence="2" id="KW-0479">Metal-binding</keyword>
<comment type="caution">
    <text evidence="6">The sequence shown here is derived from an EMBL/GenBank/DDBJ whole genome shotgun (WGS) entry which is preliminary data.</text>
</comment>
<name>A0A640SQU2_9ACTN</name>
<evidence type="ECO:0000313" key="7">
    <source>
        <dbReference type="Proteomes" id="UP000435837"/>
    </source>
</evidence>
<evidence type="ECO:0000256" key="4">
    <source>
        <dbReference type="SAM" id="MobiDB-lite"/>
    </source>
</evidence>
<dbReference type="InterPro" id="IPR051458">
    <property type="entry name" value="Cyt/Met_Dipeptidase"/>
</dbReference>
<dbReference type="Gene3D" id="3.40.630.10">
    <property type="entry name" value="Zn peptidases"/>
    <property type="match status" value="1"/>
</dbReference>
<organism evidence="6 7">
    <name type="scientific">Streptomyces caniferus</name>
    <dbReference type="NCBI Taxonomy" id="285557"/>
    <lineage>
        <taxon>Bacteria</taxon>
        <taxon>Bacillati</taxon>
        <taxon>Actinomycetota</taxon>
        <taxon>Actinomycetes</taxon>
        <taxon>Kitasatosporales</taxon>
        <taxon>Streptomycetaceae</taxon>
        <taxon>Streptomyces</taxon>
    </lineage>
</organism>
<evidence type="ECO:0000256" key="2">
    <source>
        <dbReference type="ARBA" id="ARBA00022723"/>
    </source>
</evidence>
<accession>A0A640SQU2</accession>
<keyword evidence="1" id="KW-0645">Protease</keyword>
<evidence type="ECO:0000256" key="1">
    <source>
        <dbReference type="ARBA" id="ARBA00022670"/>
    </source>
</evidence>
<protein>
    <submittedName>
        <fullName evidence="6">Dipeptidase</fullName>
    </submittedName>
</protein>
<evidence type="ECO:0000313" key="6">
    <source>
        <dbReference type="EMBL" id="GFE11835.1"/>
    </source>
</evidence>
<dbReference type="PANTHER" id="PTHR43270">
    <property type="entry name" value="BETA-ALA-HIS DIPEPTIDASE"/>
    <property type="match status" value="1"/>
</dbReference>
<dbReference type="Gene3D" id="3.30.70.360">
    <property type="match status" value="1"/>
</dbReference>
<dbReference type="InterPro" id="IPR002933">
    <property type="entry name" value="Peptidase_M20"/>
</dbReference>